<evidence type="ECO:0000313" key="3">
    <source>
        <dbReference type="Proteomes" id="UP000189580"/>
    </source>
</evidence>
<sequence length="387" mass="43150">MVYQEDFGVERWMDAYETKVKLNISETCCASLSIEQLETILDKPFPVQNLLSKRLVYGDIPGSLDVRNTIAELYNETSIGDIKINADDILATNGAIGANFLLYYSLVGPGDHVICVDPVYQQLKSVPAVFGGEVELLKLRQENDFLPDLDELHKMVRPGKTKIININSPHNPSGSVISDPLLKKIVDIAREAGAYLICDEVYRPLFHSLPKGVEAPSSVVSLYEKGISTGSTSKAFALAGLRFGWIVTSDKSVITECMKRRDYSTISVSMIDDIVATWALTGRHKLLEHNIQLCKTNLEIVDQFIKDCEGAVSWYRPQAGTTMFLKIHGVTNTEQFCKDFISEYSTLLVPGETFDSPGYVRIGFANATEDLKQGLDNLQKFIKTYRK</sequence>
<dbReference type="PANTHER" id="PTHR43510:SF1">
    <property type="entry name" value="AMINOTRANSFERASE FUNCTION, HYPOTHETICAL (EUROFUNG)"/>
    <property type="match status" value="1"/>
</dbReference>
<dbReference type="Proteomes" id="UP000189580">
    <property type="component" value="Chromosome a"/>
</dbReference>
<dbReference type="EMBL" id="CP014501">
    <property type="protein sequence ID" value="ANB13650.1"/>
    <property type="molecule type" value="Genomic_DNA"/>
</dbReference>
<dbReference type="Gene3D" id="3.40.640.10">
    <property type="entry name" value="Type I PLP-dependent aspartate aminotransferase-like (Major domain)"/>
    <property type="match status" value="1"/>
</dbReference>
<dbReference type="GeneID" id="30033806"/>
<keyword evidence="3" id="KW-1185">Reference proteome</keyword>
<dbReference type="Gene3D" id="3.90.1150.10">
    <property type="entry name" value="Aspartate Aminotransferase, domain 1"/>
    <property type="match status" value="1"/>
</dbReference>
<dbReference type="RefSeq" id="XP_018736127.1">
    <property type="nucleotide sequence ID" value="XM_018878866.1"/>
</dbReference>
<evidence type="ECO:0000313" key="2">
    <source>
        <dbReference type="EMBL" id="ANB13650.1"/>
    </source>
</evidence>
<feature type="domain" description="Aminotransferase class I/classII large" evidence="1">
    <location>
        <begin position="21"/>
        <end position="370"/>
    </location>
</feature>
<dbReference type="InterPro" id="IPR004839">
    <property type="entry name" value="Aminotransferase_I/II_large"/>
</dbReference>
<protein>
    <submittedName>
        <fullName evidence="2">Bna3p</fullName>
    </submittedName>
</protein>
<name>A0A167E541_9ASCO</name>
<dbReference type="OrthoDB" id="7042322at2759"/>
<organism evidence="2 3">
    <name type="scientific">Sugiyamaella lignohabitans</name>
    <dbReference type="NCBI Taxonomy" id="796027"/>
    <lineage>
        <taxon>Eukaryota</taxon>
        <taxon>Fungi</taxon>
        <taxon>Dikarya</taxon>
        <taxon>Ascomycota</taxon>
        <taxon>Saccharomycotina</taxon>
        <taxon>Dipodascomycetes</taxon>
        <taxon>Dipodascales</taxon>
        <taxon>Trichomonascaceae</taxon>
        <taxon>Sugiyamaella</taxon>
    </lineage>
</organism>
<dbReference type="InterPro" id="IPR015421">
    <property type="entry name" value="PyrdxlP-dep_Trfase_major"/>
</dbReference>
<evidence type="ECO:0000259" key="1">
    <source>
        <dbReference type="Pfam" id="PF00155"/>
    </source>
</evidence>
<dbReference type="Pfam" id="PF00155">
    <property type="entry name" value="Aminotran_1_2"/>
    <property type="match status" value="1"/>
</dbReference>
<proteinExistence type="predicted"/>
<accession>A0A167E541</accession>
<dbReference type="InterPro" id="IPR015422">
    <property type="entry name" value="PyrdxlP-dep_Trfase_small"/>
</dbReference>
<gene>
    <name evidence="2" type="primary">BNA3</name>
    <name evidence="2" type="ORF">AWJ20_1949</name>
</gene>
<dbReference type="PANTHER" id="PTHR43510">
    <property type="entry name" value="AMINOTRANSFERASE FUNCTION, HYPOTHETICAL (EUROFUNG)"/>
    <property type="match status" value="1"/>
</dbReference>
<dbReference type="KEGG" id="slb:AWJ20_1949"/>
<dbReference type="InterPro" id="IPR015424">
    <property type="entry name" value="PyrdxlP-dep_Trfase"/>
</dbReference>
<dbReference type="AlphaFoldDB" id="A0A167E541"/>
<dbReference type="CDD" id="cd00609">
    <property type="entry name" value="AAT_like"/>
    <property type="match status" value="1"/>
</dbReference>
<reference evidence="2 3" key="1">
    <citation type="submission" date="2016-02" db="EMBL/GenBank/DDBJ databases">
        <title>Complete genome sequence and transcriptome regulation of the pentose utilising yeast Sugiyamaella lignohabitans.</title>
        <authorList>
            <person name="Bellasio M."/>
            <person name="Peymann A."/>
            <person name="Valli M."/>
            <person name="Sipitzky M."/>
            <person name="Graf A."/>
            <person name="Sauer M."/>
            <person name="Marx H."/>
            <person name="Mattanovich D."/>
        </authorList>
    </citation>
    <scope>NUCLEOTIDE SEQUENCE [LARGE SCALE GENOMIC DNA]</scope>
    <source>
        <strain evidence="2 3">CBS 10342</strain>
    </source>
</reference>
<dbReference type="SUPFAM" id="SSF53383">
    <property type="entry name" value="PLP-dependent transferases"/>
    <property type="match status" value="1"/>
</dbReference>
<dbReference type="GO" id="GO:0030170">
    <property type="term" value="F:pyridoxal phosphate binding"/>
    <property type="evidence" value="ECO:0007669"/>
    <property type="project" value="InterPro"/>
</dbReference>